<organism evidence="1 2">
    <name type="scientific">Dothistroma septosporum (strain NZE10 / CBS 128990)</name>
    <name type="common">Red band needle blight fungus</name>
    <name type="synonym">Mycosphaerella pini</name>
    <dbReference type="NCBI Taxonomy" id="675120"/>
    <lineage>
        <taxon>Eukaryota</taxon>
        <taxon>Fungi</taxon>
        <taxon>Dikarya</taxon>
        <taxon>Ascomycota</taxon>
        <taxon>Pezizomycotina</taxon>
        <taxon>Dothideomycetes</taxon>
        <taxon>Dothideomycetidae</taxon>
        <taxon>Mycosphaerellales</taxon>
        <taxon>Mycosphaerellaceae</taxon>
        <taxon>Dothistroma</taxon>
    </lineage>
</organism>
<keyword evidence="2" id="KW-1185">Reference proteome</keyword>
<proteinExistence type="predicted"/>
<gene>
    <name evidence="1" type="ORF">DOTSEDRAFT_56737</name>
</gene>
<dbReference type="InterPro" id="IPR053269">
    <property type="entry name" value="Asp-Met_ligase"/>
</dbReference>
<name>M2XIN5_DOTSN</name>
<protein>
    <recommendedName>
        <fullName evidence="3">ATP-grasp domain-containing protein</fullName>
    </recommendedName>
</protein>
<sequence>MGKDPIADIGLTFLATKPGEAIFLGASEPMIEISSSWFGSTITYHCRDEMKRELSPIMTQTASWLYEHRYSGPVGADILQIEDGVYQIIDMNVGASESMCLPSMKTHFTSRRLRCGGVCLH</sequence>
<dbReference type="PANTHER" id="PTHR37018">
    <property type="entry name" value="CULTURE SPECIFIC PROTEIN, PUTATIVE (AFU_ORTHOLOGUE AFUA_2G00130)-RELATED"/>
    <property type="match status" value="1"/>
</dbReference>
<evidence type="ECO:0000313" key="1">
    <source>
        <dbReference type="EMBL" id="EME39312.1"/>
    </source>
</evidence>
<dbReference type="EMBL" id="KB446545">
    <property type="protein sequence ID" value="EME39312.1"/>
    <property type="molecule type" value="Genomic_DNA"/>
</dbReference>
<dbReference type="AlphaFoldDB" id="M2XIN5"/>
<dbReference type="PANTHER" id="PTHR37018:SF1">
    <property type="entry name" value="CULTURE SPECIFIC PROTEIN, PUTATIVE (AFU_ORTHOLOGUE AFUA_2G00130)-RELATED"/>
    <property type="match status" value="1"/>
</dbReference>
<dbReference type="HOGENOM" id="CLU_2038006_0_0_1"/>
<dbReference type="STRING" id="675120.M2XIN5"/>
<accession>M2XIN5</accession>
<evidence type="ECO:0000313" key="2">
    <source>
        <dbReference type="Proteomes" id="UP000016933"/>
    </source>
</evidence>
<evidence type="ECO:0008006" key="3">
    <source>
        <dbReference type="Google" id="ProtNLM"/>
    </source>
</evidence>
<reference evidence="1 2" key="2">
    <citation type="journal article" date="2012" name="PLoS Pathog.">
        <title>Diverse lifestyles and strategies of plant pathogenesis encoded in the genomes of eighteen Dothideomycetes fungi.</title>
        <authorList>
            <person name="Ohm R.A."/>
            <person name="Feau N."/>
            <person name="Henrissat B."/>
            <person name="Schoch C.L."/>
            <person name="Horwitz B.A."/>
            <person name="Barry K.W."/>
            <person name="Condon B.J."/>
            <person name="Copeland A.C."/>
            <person name="Dhillon B."/>
            <person name="Glaser F."/>
            <person name="Hesse C.N."/>
            <person name="Kosti I."/>
            <person name="LaButti K."/>
            <person name="Lindquist E.A."/>
            <person name="Lucas S."/>
            <person name="Salamov A.A."/>
            <person name="Bradshaw R.E."/>
            <person name="Ciuffetti L."/>
            <person name="Hamelin R.C."/>
            <person name="Kema G.H.J."/>
            <person name="Lawrence C."/>
            <person name="Scott J.A."/>
            <person name="Spatafora J.W."/>
            <person name="Turgeon B.G."/>
            <person name="de Wit P.J.G.M."/>
            <person name="Zhong S."/>
            <person name="Goodwin S.B."/>
            <person name="Grigoriev I.V."/>
        </authorList>
    </citation>
    <scope>NUCLEOTIDE SEQUENCE [LARGE SCALE GENOMIC DNA]</scope>
    <source>
        <strain evidence="2">NZE10 / CBS 128990</strain>
    </source>
</reference>
<dbReference type="Proteomes" id="UP000016933">
    <property type="component" value="Unassembled WGS sequence"/>
</dbReference>
<reference evidence="2" key="1">
    <citation type="journal article" date="2012" name="PLoS Genet.">
        <title>The genomes of the fungal plant pathogens Cladosporium fulvum and Dothistroma septosporum reveal adaptation to different hosts and lifestyles but also signatures of common ancestry.</title>
        <authorList>
            <person name="de Wit P.J.G.M."/>
            <person name="van der Burgt A."/>
            <person name="Oekmen B."/>
            <person name="Stergiopoulos I."/>
            <person name="Abd-Elsalam K.A."/>
            <person name="Aerts A.L."/>
            <person name="Bahkali A.H."/>
            <person name="Beenen H.G."/>
            <person name="Chettri P."/>
            <person name="Cox M.P."/>
            <person name="Datema E."/>
            <person name="de Vries R.P."/>
            <person name="Dhillon B."/>
            <person name="Ganley A.R."/>
            <person name="Griffiths S.A."/>
            <person name="Guo Y."/>
            <person name="Hamelin R.C."/>
            <person name="Henrissat B."/>
            <person name="Kabir M.S."/>
            <person name="Jashni M.K."/>
            <person name="Kema G."/>
            <person name="Klaubauf S."/>
            <person name="Lapidus A."/>
            <person name="Levasseur A."/>
            <person name="Lindquist E."/>
            <person name="Mehrabi R."/>
            <person name="Ohm R.A."/>
            <person name="Owen T.J."/>
            <person name="Salamov A."/>
            <person name="Schwelm A."/>
            <person name="Schijlen E."/>
            <person name="Sun H."/>
            <person name="van den Burg H.A."/>
            <person name="van Ham R.C.H.J."/>
            <person name="Zhang S."/>
            <person name="Goodwin S.B."/>
            <person name="Grigoriev I.V."/>
            <person name="Collemare J."/>
            <person name="Bradshaw R.E."/>
        </authorList>
    </citation>
    <scope>NUCLEOTIDE SEQUENCE [LARGE SCALE GENOMIC DNA]</scope>
    <source>
        <strain evidence="2">NZE10 / CBS 128990</strain>
    </source>
</reference>